<evidence type="ECO:0000256" key="2">
    <source>
        <dbReference type="ARBA" id="ARBA00022692"/>
    </source>
</evidence>
<evidence type="ECO:0000256" key="1">
    <source>
        <dbReference type="ARBA" id="ARBA00004141"/>
    </source>
</evidence>
<comment type="subcellular location">
    <subcellularLocation>
        <location evidence="1">Membrane</location>
        <topology evidence="1">Multi-pass membrane protein</topology>
    </subcellularLocation>
</comment>
<dbReference type="InterPro" id="IPR007300">
    <property type="entry name" value="CidB/LrgB"/>
</dbReference>
<feature type="compositionally biased region" description="Basic and acidic residues" evidence="5">
    <location>
        <begin position="585"/>
        <end position="596"/>
    </location>
</feature>
<evidence type="ECO:0000256" key="4">
    <source>
        <dbReference type="ARBA" id="ARBA00023136"/>
    </source>
</evidence>
<dbReference type="EMBL" id="RYZI01000539">
    <property type="protein sequence ID" value="RWA04630.1"/>
    <property type="molecule type" value="Genomic_DNA"/>
</dbReference>
<feature type="compositionally biased region" description="Polar residues" evidence="5">
    <location>
        <begin position="573"/>
        <end position="583"/>
    </location>
</feature>
<keyword evidence="8" id="KW-1185">Reference proteome</keyword>
<feature type="transmembrane region" description="Helical" evidence="6">
    <location>
        <begin position="485"/>
        <end position="506"/>
    </location>
</feature>
<feature type="transmembrane region" description="Helical" evidence="6">
    <location>
        <begin position="669"/>
        <end position="686"/>
    </location>
</feature>
<dbReference type="GO" id="GO:0016020">
    <property type="term" value="C:membrane"/>
    <property type="evidence" value="ECO:0007669"/>
    <property type="project" value="UniProtKB-SubCell"/>
</dbReference>
<feature type="compositionally biased region" description="Polar residues" evidence="5">
    <location>
        <begin position="538"/>
        <end position="553"/>
    </location>
</feature>
<evidence type="ECO:0000313" key="8">
    <source>
        <dbReference type="Proteomes" id="UP000286045"/>
    </source>
</evidence>
<keyword evidence="4 6" id="KW-0472">Membrane</keyword>
<evidence type="ECO:0000256" key="5">
    <source>
        <dbReference type="SAM" id="MobiDB-lite"/>
    </source>
</evidence>
<keyword evidence="2 6" id="KW-0812">Transmembrane</keyword>
<feature type="transmembrane region" description="Helical" evidence="6">
    <location>
        <begin position="448"/>
        <end position="473"/>
    </location>
</feature>
<evidence type="ECO:0000313" key="7">
    <source>
        <dbReference type="EMBL" id="RWA04630.1"/>
    </source>
</evidence>
<evidence type="ECO:0000256" key="3">
    <source>
        <dbReference type="ARBA" id="ARBA00022989"/>
    </source>
</evidence>
<evidence type="ECO:0000256" key="6">
    <source>
        <dbReference type="SAM" id="Phobius"/>
    </source>
</evidence>
<gene>
    <name evidence="7" type="ORF">EKO27_g10473</name>
</gene>
<reference evidence="7 8" key="1">
    <citation type="submission" date="2018-12" db="EMBL/GenBank/DDBJ databases">
        <title>Draft genome sequence of Xylaria grammica IHI A82.</title>
        <authorList>
            <person name="Buettner E."/>
            <person name="Kellner H."/>
        </authorList>
    </citation>
    <scope>NUCLEOTIDE SEQUENCE [LARGE SCALE GENOMIC DNA]</scope>
    <source>
        <strain evidence="7 8">IHI A82</strain>
    </source>
</reference>
<name>A0A439CR56_9PEZI</name>
<feature type="region of interest" description="Disordered" evidence="5">
    <location>
        <begin position="525"/>
        <end position="603"/>
    </location>
</feature>
<feature type="compositionally biased region" description="Basic and acidic residues" evidence="5">
    <location>
        <begin position="40"/>
        <end position="52"/>
    </location>
</feature>
<accession>A0A439CR56</accession>
<feature type="transmembrane region" description="Helical" evidence="6">
    <location>
        <begin position="390"/>
        <end position="408"/>
    </location>
</feature>
<dbReference type="AlphaFoldDB" id="A0A439CR56"/>
<protein>
    <submittedName>
        <fullName evidence="7">Uncharacterized protein</fullName>
    </submittedName>
</protein>
<dbReference type="Proteomes" id="UP000286045">
    <property type="component" value="Unassembled WGS sequence"/>
</dbReference>
<sequence length="709" mass="78591">MYGILRLAKTWSPQACKVPRLQSAPRDEQSSGMEVEEKADEPRSQSVPRDEQPLGIEAIEQADEPVASVKALSEFRFYPRLPAELKLEIWVEVFKHWSSGVHCFTLTIDPDDRTRLTIQPSGYREDDSSAWRERYALARIDKYSFDGLLRFERRATTLYHDTLHRHTVRVEENGLSAVVDGKTDLITFRYQYGATRASLSFLDFSAHWDIFENITRIGVDYHYYVYGPKKRCKQKPFAYVYRKSHNRKVLGSSRIVVECTAKFSQKTGVIYSDGIPGPHFNTWRVTTMEERLNSKSLFAQICEASLLAGMNGRYEGRDRGTRIGEFNRKPFLQAASDYTMSLQENSTLANDLLVAAQLVRYNPASLPSSLSFSHALFQVVRQSADQLLKAWLYAPIGIVAILATAFGVDKLLRLGAVSFPASVACLIVLFLALLLLEQIIGEHRTRRVVAVLEIPAGWALRWINVFFTPSFVLLPLSPPIGGIEVLKIIAVFVIGFVVMMALAAYMTRGLQLVLGSSKRAAAERAEELGNASDEIPMTVTTSRSADTPSTRTASEAPVASEVPEPLSSESRDTPPTQTPQGSCEASRDADPPRDLSAHTPPPSARATRWALVISSRLDTSIYALLFAFVGLPVYYAADYAMPLHLTFCVLAYATALSVPPAWRHYLHPVLVASLLTVLGVWVLGLVKGQTSLPHSTISAPAPPISPSGP</sequence>
<dbReference type="PANTHER" id="PTHR30249:SF0">
    <property type="entry name" value="PLASTIDAL GLYCOLATE_GLYCERATE TRANSLOCATOR 1, CHLOROPLASTIC"/>
    <property type="match status" value="1"/>
</dbReference>
<proteinExistence type="predicted"/>
<comment type="caution">
    <text evidence="7">The sequence shown here is derived from an EMBL/GenBank/DDBJ whole genome shotgun (WGS) entry which is preliminary data.</text>
</comment>
<dbReference type="PANTHER" id="PTHR30249">
    <property type="entry name" value="PUTATIVE SEROTONIN TRANSPORTER"/>
    <property type="match status" value="1"/>
</dbReference>
<organism evidence="7 8">
    <name type="scientific">Xylaria grammica</name>
    <dbReference type="NCBI Taxonomy" id="363999"/>
    <lineage>
        <taxon>Eukaryota</taxon>
        <taxon>Fungi</taxon>
        <taxon>Dikarya</taxon>
        <taxon>Ascomycota</taxon>
        <taxon>Pezizomycotina</taxon>
        <taxon>Sordariomycetes</taxon>
        <taxon>Xylariomycetidae</taxon>
        <taxon>Xylariales</taxon>
        <taxon>Xylariaceae</taxon>
        <taxon>Xylaria</taxon>
    </lineage>
</organism>
<feature type="region of interest" description="Disordered" evidence="5">
    <location>
        <begin position="19"/>
        <end position="52"/>
    </location>
</feature>
<feature type="transmembrane region" description="Helical" evidence="6">
    <location>
        <begin position="619"/>
        <end position="637"/>
    </location>
</feature>
<feature type="transmembrane region" description="Helical" evidence="6">
    <location>
        <begin position="414"/>
        <end position="436"/>
    </location>
</feature>
<keyword evidence="3 6" id="KW-1133">Transmembrane helix</keyword>
<feature type="non-terminal residue" evidence="7">
    <location>
        <position position="709"/>
    </location>
</feature>